<name>A0ABU2NJL6_9ACTN</name>
<dbReference type="PANTHER" id="PTHR33495:SF2">
    <property type="entry name" value="ANTI-SIGMA FACTOR ANTAGONIST TM_1081-RELATED"/>
    <property type="match status" value="1"/>
</dbReference>
<dbReference type="InterPro" id="IPR036513">
    <property type="entry name" value="STAS_dom_sf"/>
</dbReference>
<gene>
    <name evidence="3" type="ORF">RM572_00150</name>
</gene>
<accession>A0ABU2NJL6</accession>
<evidence type="ECO:0000313" key="3">
    <source>
        <dbReference type="EMBL" id="MDT0377189.1"/>
    </source>
</evidence>
<dbReference type="PANTHER" id="PTHR33495">
    <property type="entry name" value="ANTI-SIGMA FACTOR ANTAGONIST TM_1081-RELATED-RELATED"/>
    <property type="match status" value="1"/>
</dbReference>
<dbReference type="Pfam" id="PF01740">
    <property type="entry name" value="STAS"/>
    <property type="match status" value="1"/>
</dbReference>
<feature type="region of interest" description="Disordered" evidence="1">
    <location>
        <begin position="123"/>
        <end position="161"/>
    </location>
</feature>
<dbReference type="InterPro" id="IPR002645">
    <property type="entry name" value="STAS_dom"/>
</dbReference>
<feature type="domain" description="STAS" evidence="2">
    <location>
        <begin position="17"/>
        <end position="118"/>
    </location>
</feature>
<evidence type="ECO:0000256" key="1">
    <source>
        <dbReference type="SAM" id="MobiDB-lite"/>
    </source>
</evidence>
<dbReference type="CDD" id="cd07043">
    <property type="entry name" value="STAS_anti-anti-sigma_factors"/>
    <property type="match status" value="1"/>
</dbReference>
<keyword evidence="4" id="KW-1185">Reference proteome</keyword>
<protein>
    <submittedName>
        <fullName evidence="3">STAS domain-containing protein</fullName>
    </submittedName>
</protein>
<evidence type="ECO:0000313" key="4">
    <source>
        <dbReference type="Proteomes" id="UP001183414"/>
    </source>
</evidence>
<evidence type="ECO:0000259" key="2">
    <source>
        <dbReference type="PROSITE" id="PS50801"/>
    </source>
</evidence>
<dbReference type="PROSITE" id="PS50801">
    <property type="entry name" value="STAS"/>
    <property type="match status" value="1"/>
</dbReference>
<sequence length="161" mass="17598">MSEKSRRLNLTLLVATDGCALLRAAGELDVHTEQRFLADAGELVDSGHLYLVLDLTALTFCDSRGLNCLLALDWLCRRLDGRLILASVGNRLLQLLDQTKVRDRFLVVPTVGAALDRVPDEHRPVWPPVDVAPGADGSPARGVRPPSARRDPDAVPGRHPR</sequence>
<dbReference type="EMBL" id="JAVREQ010000001">
    <property type="protein sequence ID" value="MDT0377189.1"/>
    <property type="molecule type" value="Genomic_DNA"/>
</dbReference>
<proteinExistence type="predicted"/>
<dbReference type="SUPFAM" id="SSF52091">
    <property type="entry name" value="SpoIIaa-like"/>
    <property type="match status" value="1"/>
</dbReference>
<dbReference type="Proteomes" id="UP001183414">
    <property type="component" value="Unassembled WGS sequence"/>
</dbReference>
<dbReference type="Gene3D" id="3.30.750.24">
    <property type="entry name" value="STAS domain"/>
    <property type="match status" value="1"/>
</dbReference>
<dbReference type="RefSeq" id="WP_311671196.1">
    <property type="nucleotide sequence ID" value="NZ_JAVREQ010000001.1"/>
</dbReference>
<organism evidence="3 4">
    <name type="scientific">Streptomyces hazeniae</name>
    <dbReference type="NCBI Taxonomy" id="3075538"/>
    <lineage>
        <taxon>Bacteria</taxon>
        <taxon>Bacillati</taxon>
        <taxon>Actinomycetota</taxon>
        <taxon>Actinomycetes</taxon>
        <taxon>Kitasatosporales</taxon>
        <taxon>Streptomycetaceae</taxon>
        <taxon>Streptomyces</taxon>
    </lineage>
</organism>
<comment type="caution">
    <text evidence="3">The sequence shown here is derived from an EMBL/GenBank/DDBJ whole genome shotgun (WGS) entry which is preliminary data.</text>
</comment>
<reference evidence="4" key="1">
    <citation type="submission" date="2023-07" db="EMBL/GenBank/DDBJ databases">
        <title>30 novel species of actinomycetes from the DSMZ collection.</title>
        <authorList>
            <person name="Nouioui I."/>
        </authorList>
    </citation>
    <scope>NUCLEOTIDE SEQUENCE [LARGE SCALE GENOMIC DNA]</scope>
    <source>
        <strain evidence="4">DSM 42041</strain>
    </source>
</reference>